<dbReference type="AlphaFoldDB" id="A0A3M4SYJ9"/>
<dbReference type="InterPro" id="IPR051212">
    <property type="entry name" value="Type-I_RE_S_subunit"/>
</dbReference>
<comment type="similarity">
    <text evidence="1">Belongs to the type-I restriction system S methylase family.</text>
</comment>
<accession>A0A3M4SYJ9</accession>
<dbReference type="PANTHER" id="PTHR43140:SF1">
    <property type="entry name" value="TYPE I RESTRICTION ENZYME ECOKI SPECIFICITY SUBUNIT"/>
    <property type="match status" value="1"/>
</dbReference>
<dbReference type="SUPFAM" id="SSF116734">
    <property type="entry name" value="DNA methylase specificity domain"/>
    <property type="match status" value="1"/>
</dbReference>
<dbReference type="PANTHER" id="PTHR43140">
    <property type="entry name" value="TYPE-1 RESTRICTION ENZYME ECOKI SPECIFICITY PROTEIN"/>
    <property type="match status" value="1"/>
</dbReference>
<dbReference type="Gene3D" id="3.90.220.20">
    <property type="entry name" value="DNA methylase specificity domains"/>
    <property type="match status" value="2"/>
</dbReference>
<dbReference type="Proteomes" id="UP000271097">
    <property type="component" value="Unassembled WGS sequence"/>
</dbReference>
<evidence type="ECO:0000256" key="1">
    <source>
        <dbReference type="ARBA" id="ARBA00010923"/>
    </source>
</evidence>
<name>A0A3M4SYJ9_PSEA0</name>
<dbReference type="EMBL" id="RBRS01000155">
    <property type="protein sequence ID" value="RMR19976.1"/>
    <property type="molecule type" value="Genomic_DNA"/>
</dbReference>
<evidence type="ECO:0000259" key="4">
    <source>
        <dbReference type="Pfam" id="PF01420"/>
    </source>
</evidence>
<evidence type="ECO:0000313" key="5">
    <source>
        <dbReference type="EMBL" id="RMR19976.1"/>
    </source>
</evidence>
<gene>
    <name evidence="5" type="ORF">ALP90_03910</name>
</gene>
<protein>
    <recommendedName>
        <fullName evidence="4">Type I restriction modification DNA specificity domain-containing protein</fullName>
    </recommendedName>
</protein>
<evidence type="ECO:0000313" key="6">
    <source>
        <dbReference type="Proteomes" id="UP000271097"/>
    </source>
</evidence>
<sequence>FCSASLNFVEAGSDRTAGQSGVNKAFLEKYPIFVPPLTEQTEIVRRVEQLFAFADNLEAKVAAAKSRIDNLTQSLLAKAFRGELVPQDPNDESASVLLERIKTQRAATLKAKRSRKTSA</sequence>
<dbReference type="GO" id="GO:0009307">
    <property type="term" value="P:DNA restriction-modification system"/>
    <property type="evidence" value="ECO:0007669"/>
    <property type="project" value="UniProtKB-KW"/>
</dbReference>
<dbReference type="InterPro" id="IPR044946">
    <property type="entry name" value="Restrct_endonuc_typeI_TRD_sf"/>
</dbReference>
<keyword evidence="2" id="KW-0680">Restriction system</keyword>
<evidence type="ECO:0000256" key="2">
    <source>
        <dbReference type="ARBA" id="ARBA00022747"/>
    </source>
</evidence>
<dbReference type="GO" id="GO:0003677">
    <property type="term" value="F:DNA binding"/>
    <property type="evidence" value="ECO:0007669"/>
    <property type="project" value="UniProtKB-KW"/>
</dbReference>
<feature type="non-terminal residue" evidence="5">
    <location>
        <position position="1"/>
    </location>
</feature>
<reference evidence="5 6" key="1">
    <citation type="submission" date="2018-08" db="EMBL/GenBank/DDBJ databases">
        <title>Recombination of ecologically and evolutionarily significant loci maintains genetic cohesion in the Pseudomonas syringae species complex.</title>
        <authorList>
            <person name="Dillon M."/>
            <person name="Thakur S."/>
            <person name="Almeida R.N.D."/>
            <person name="Weir B.S."/>
            <person name="Guttman D.S."/>
        </authorList>
    </citation>
    <scope>NUCLEOTIDE SEQUENCE [LARGE SCALE GENOMIC DNA]</scope>
    <source>
        <strain evidence="5 6">ICMP 5931</strain>
    </source>
</reference>
<evidence type="ECO:0000256" key="3">
    <source>
        <dbReference type="ARBA" id="ARBA00023125"/>
    </source>
</evidence>
<dbReference type="Pfam" id="PF01420">
    <property type="entry name" value="Methylase_S"/>
    <property type="match status" value="1"/>
</dbReference>
<proteinExistence type="inferred from homology"/>
<keyword evidence="3" id="KW-0238">DNA-binding</keyword>
<feature type="domain" description="Type I restriction modification DNA specificity" evidence="4">
    <location>
        <begin position="17"/>
        <end position="60"/>
    </location>
</feature>
<dbReference type="RefSeq" id="WP_122309761.1">
    <property type="nucleotide sequence ID" value="NZ_RBRS01000155.1"/>
</dbReference>
<organism evidence="5 6">
    <name type="scientific">Pseudomonas amygdali pv. ulmi</name>
    <dbReference type="NCBI Taxonomy" id="251720"/>
    <lineage>
        <taxon>Bacteria</taxon>
        <taxon>Pseudomonadati</taxon>
        <taxon>Pseudomonadota</taxon>
        <taxon>Gammaproteobacteria</taxon>
        <taxon>Pseudomonadales</taxon>
        <taxon>Pseudomonadaceae</taxon>
        <taxon>Pseudomonas</taxon>
        <taxon>Pseudomonas amygdali</taxon>
    </lineage>
</organism>
<dbReference type="InterPro" id="IPR000055">
    <property type="entry name" value="Restrct_endonuc_typeI_TRD"/>
</dbReference>
<comment type="caution">
    <text evidence="5">The sequence shown here is derived from an EMBL/GenBank/DDBJ whole genome shotgun (WGS) entry which is preliminary data.</text>
</comment>